<dbReference type="AlphaFoldDB" id="A0A0M3I9R4"/>
<sequence>MNPAFIVDINNADILNHKRTTDGANCIKGAACMSYFQVSIRVAMKELAAVEAKLHLIKHQVYSTIRSVIPPLSAQCGHGSEMSIMLHRVAITTTKPSNFCSPQYTTSELSWKRISLRSPQACWQAPPQRPLLSATPVD</sequence>
<keyword evidence="1" id="KW-1185">Reference proteome</keyword>
<dbReference type="Proteomes" id="UP000036681">
    <property type="component" value="Unplaced"/>
</dbReference>
<dbReference type="WBParaSite" id="ALUE_0001423101-mRNA-1">
    <property type="protein sequence ID" value="ALUE_0001423101-mRNA-1"/>
    <property type="gene ID" value="ALUE_0001423101"/>
</dbReference>
<evidence type="ECO:0000313" key="1">
    <source>
        <dbReference type="Proteomes" id="UP000036681"/>
    </source>
</evidence>
<name>A0A0M3I9R4_ASCLU</name>
<reference evidence="2" key="1">
    <citation type="submission" date="2017-02" db="UniProtKB">
        <authorList>
            <consortium name="WormBaseParasite"/>
        </authorList>
    </citation>
    <scope>IDENTIFICATION</scope>
</reference>
<protein>
    <submittedName>
        <fullName evidence="2">LOB domain-containing protein</fullName>
    </submittedName>
</protein>
<organism evidence="1 2">
    <name type="scientific">Ascaris lumbricoides</name>
    <name type="common">Giant roundworm</name>
    <dbReference type="NCBI Taxonomy" id="6252"/>
    <lineage>
        <taxon>Eukaryota</taxon>
        <taxon>Metazoa</taxon>
        <taxon>Ecdysozoa</taxon>
        <taxon>Nematoda</taxon>
        <taxon>Chromadorea</taxon>
        <taxon>Rhabditida</taxon>
        <taxon>Spirurina</taxon>
        <taxon>Ascaridomorpha</taxon>
        <taxon>Ascaridoidea</taxon>
        <taxon>Ascarididae</taxon>
        <taxon>Ascaris</taxon>
    </lineage>
</organism>
<accession>A0A0M3I9R4</accession>
<evidence type="ECO:0000313" key="2">
    <source>
        <dbReference type="WBParaSite" id="ALUE_0001423101-mRNA-1"/>
    </source>
</evidence>
<proteinExistence type="predicted"/>